<evidence type="ECO:0000256" key="2">
    <source>
        <dbReference type="ARBA" id="ARBA00007769"/>
    </source>
</evidence>
<dbReference type="Pfam" id="PF00180">
    <property type="entry name" value="Iso_dh"/>
    <property type="match status" value="1"/>
</dbReference>
<evidence type="ECO:0000256" key="3">
    <source>
        <dbReference type="ARBA" id="ARBA00022532"/>
    </source>
</evidence>
<dbReference type="PIRSF" id="PIRSF000108">
    <property type="entry name" value="IDH_NADP"/>
    <property type="match status" value="1"/>
</dbReference>
<dbReference type="InterPro" id="IPR024084">
    <property type="entry name" value="IsoPropMal-DH-like_dom"/>
</dbReference>
<accession>A0ABS1DKM2</accession>
<dbReference type="PANTHER" id="PTHR11822">
    <property type="entry name" value="NADP-SPECIFIC ISOCITRATE DEHYDROGENASE"/>
    <property type="match status" value="1"/>
</dbReference>
<evidence type="ECO:0000256" key="4">
    <source>
        <dbReference type="ARBA" id="ARBA00022723"/>
    </source>
</evidence>
<evidence type="ECO:0000313" key="11">
    <source>
        <dbReference type="EMBL" id="MBK1671071.1"/>
    </source>
</evidence>
<gene>
    <name evidence="11" type="ORF">CKO28_23985</name>
</gene>
<keyword evidence="3 9" id="KW-0816">Tricarboxylic acid cycle</keyword>
<comment type="caution">
    <text evidence="11">The sequence shown here is derived from an EMBL/GenBank/DDBJ whole genome shotgun (WGS) entry which is preliminary data.</text>
</comment>
<name>A0ABS1DKM2_9PROT</name>
<dbReference type="PANTHER" id="PTHR11822:SF21">
    <property type="entry name" value="ISOCITRATE DEHYDROGENASE [NADP], MITOCHONDRIAL"/>
    <property type="match status" value="1"/>
</dbReference>
<evidence type="ECO:0000256" key="6">
    <source>
        <dbReference type="ARBA" id="ARBA00022857"/>
    </source>
</evidence>
<feature type="domain" description="Isopropylmalate dehydrogenase-like" evidence="10">
    <location>
        <begin position="9"/>
        <end position="395"/>
    </location>
</feature>
<dbReference type="Gene3D" id="3.40.718.10">
    <property type="entry name" value="Isopropylmalate Dehydrogenase"/>
    <property type="match status" value="1"/>
</dbReference>
<dbReference type="EMBL" id="NRRL01000141">
    <property type="protein sequence ID" value="MBK1671071.1"/>
    <property type="molecule type" value="Genomic_DNA"/>
</dbReference>
<dbReference type="RefSeq" id="WP_200343529.1">
    <property type="nucleotide sequence ID" value="NZ_NRRL01000141.1"/>
</dbReference>
<comment type="similarity">
    <text evidence="2 9">Belongs to the isocitrate and isopropylmalate dehydrogenases family.</text>
</comment>
<dbReference type="NCBIfam" id="NF006156">
    <property type="entry name" value="PRK08299.1"/>
    <property type="match status" value="1"/>
</dbReference>
<dbReference type="PROSITE" id="PS00470">
    <property type="entry name" value="IDH_IMDH"/>
    <property type="match status" value="1"/>
</dbReference>
<reference evidence="11 12" key="1">
    <citation type="journal article" date="2020" name="Microorganisms">
        <title>Osmotic Adaptation and Compatible Solute Biosynthesis of Phototrophic Bacteria as Revealed from Genome Analyses.</title>
        <authorList>
            <person name="Imhoff J.F."/>
            <person name="Rahn T."/>
            <person name="Kunzel S."/>
            <person name="Keller A."/>
            <person name="Neulinger S.C."/>
        </authorList>
    </citation>
    <scope>NUCLEOTIDE SEQUENCE [LARGE SCALE GENOMIC DNA]</scope>
    <source>
        <strain evidence="11 12">DSM 9895</strain>
    </source>
</reference>
<evidence type="ECO:0000256" key="5">
    <source>
        <dbReference type="ARBA" id="ARBA00022842"/>
    </source>
</evidence>
<evidence type="ECO:0000256" key="7">
    <source>
        <dbReference type="ARBA" id="ARBA00023002"/>
    </source>
</evidence>
<keyword evidence="12" id="KW-1185">Reference proteome</keyword>
<comment type="cofactor">
    <cofactor evidence="9">
        <name>Mg(2+)</name>
        <dbReference type="ChEBI" id="CHEBI:18420"/>
    </cofactor>
    <cofactor evidence="9">
        <name>Mn(2+)</name>
        <dbReference type="ChEBI" id="CHEBI:29035"/>
    </cofactor>
    <text evidence="9">Binds 1 Mg(2+) or Mn(2+) ion per subunit.</text>
</comment>
<dbReference type="Proteomes" id="UP001296873">
    <property type="component" value="Unassembled WGS sequence"/>
</dbReference>
<comment type="cofactor">
    <cofactor evidence="1">
        <name>Mn(2+)</name>
        <dbReference type="ChEBI" id="CHEBI:29035"/>
    </cofactor>
</comment>
<keyword evidence="4 9" id="KW-0479">Metal-binding</keyword>
<proteinExistence type="inferred from homology"/>
<evidence type="ECO:0000313" key="12">
    <source>
        <dbReference type="Proteomes" id="UP001296873"/>
    </source>
</evidence>
<comment type="catalytic activity">
    <reaction evidence="9">
        <text>D-threo-isocitrate + NADP(+) = 2-oxoglutarate + CO2 + NADPH</text>
        <dbReference type="Rhea" id="RHEA:19629"/>
        <dbReference type="ChEBI" id="CHEBI:15562"/>
        <dbReference type="ChEBI" id="CHEBI:16526"/>
        <dbReference type="ChEBI" id="CHEBI:16810"/>
        <dbReference type="ChEBI" id="CHEBI:57783"/>
        <dbReference type="ChEBI" id="CHEBI:58349"/>
        <dbReference type="EC" id="1.1.1.42"/>
    </reaction>
</comment>
<organism evidence="11 12">
    <name type="scientific">Rhodovibrio sodomensis</name>
    <dbReference type="NCBI Taxonomy" id="1088"/>
    <lineage>
        <taxon>Bacteria</taxon>
        <taxon>Pseudomonadati</taxon>
        <taxon>Pseudomonadota</taxon>
        <taxon>Alphaproteobacteria</taxon>
        <taxon>Rhodospirillales</taxon>
        <taxon>Rhodovibrionaceae</taxon>
        <taxon>Rhodovibrio</taxon>
    </lineage>
</organism>
<evidence type="ECO:0000256" key="8">
    <source>
        <dbReference type="ARBA" id="ARBA00023211"/>
    </source>
</evidence>
<dbReference type="NCBIfam" id="TIGR00127">
    <property type="entry name" value="nadp_idh_euk"/>
    <property type="match status" value="1"/>
</dbReference>
<dbReference type="SMART" id="SM01329">
    <property type="entry name" value="Iso_dh"/>
    <property type="match status" value="1"/>
</dbReference>
<evidence type="ECO:0000259" key="10">
    <source>
        <dbReference type="SMART" id="SM01329"/>
    </source>
</evidence>
<dbReference type="SUPFAM" id="SSF53659">
    <property type="entry name" value="Isocitrate/Isopropylmalate dehydrogenase-like"/>
    <property type="match status" value="1"/>
</dbReference>
<dbReference type="InterPro" id="IPR004790">
    <property type="entry name" value="Isocitrate_DH_NADP"/>
</dbReference>
<dbReference type="EC" id="1.1.1.42" evidence="9"/>
<protein>
    <recommendedName>
        <fullName evidence="9">Isocitrate dehydrogenase [NADP]</fullName>
        <ecNumber evidence="9">1.1.1.42</ecNumber>
    </recommendedName>
</protein>
<keyword evidence="6 9" id="KW-0521">NADP</keyword>
<evidence type="ECO:0000256" key="1">
    <source>
        <dbReference type="ARBA" id="ARBA00001936"/>
    </source>
</evidence>
<dbReference type="InterPro" id="IPR019818">
    <property type="entry name" value="IsoCit/isopropylmalate_DH_CS"/>
</dbReference>
<keyword evidence="8 9" id="KW-0464">Manganese</keyword>
<evidence type="ECO:0000256" key="9">
    <source>
        <dbReference type="PIRNR" id="PIRNR000108"/>
    </source>
</evidence>
<sequence>MAKIKVANPVVELDGDEMTRIIWDWIKQRLILPYLDVDLKYYDLSVTHRDETDDQVTVDAAKAIKQHGVGVKCATITPDEARVEEFGLKKMWRSPNGTIRNILGGTVFREPIICQNVPRLVPGWTQPVVIGRHAHGDQYRATDFKVPGPGKVTMTYTPADGGEPVTYEVQDFKAPGIAMGMYNLDESIRDFARACFQFGVQRGWPVYLSTKNTILKTYDGRFKDIFQEVFDTEFKAEFDRLGITYEHRLIDDMVAASLKWSGGYIWACKNYDGDVQSDTVAQGYGSLGLMTSVLMTADGKTIEAEAAHGTVTRHYRMHQQGKDTSTNPIASIFAWSRGLKFRGELDDTPDVVNFAETLEKVCVDTVEQGKMTKDLALLVGENQKWLTTAEFFDAVDANLKQALGHA</sequence>
<keyword evidence="7 9" id="KW-0560">Oxidoreductase</keyword>
<keyword evidence="5 9" id="KW-0460">Magnesium</keyword>